<gene>
    <name evidence="1" type="ORF">RPERSI_LOCUS29779</name>
</gene>
<feature type="non-terminal residue" evidence="1">
    <location>
        <position position="118"/>
    </location>
</feature>
<evidence type="ECO:0000313" key="2">
    <source>
        <dbReference type="Proteomes" id="UP000789920"/>
    </source>
</evidence>
<accession>A0ACA9SEJ4</accession>
<sequence length="118" mass="13439">MGVYCSWGVAQGIFAVLSSVVFTYGGVNASKRLHNNAIKRILRAPTRFFDTTPLGRIINRGVCVVYYPFDSFDRDLLFNGSLLSGALIRYEDLHYMHIFETLTGLPIIRACREQERFL</sequence>
<keyword evidence="2" id="KW-1185">Reference proteome</keyword>
<organism evidence="1 2">
    <name type="scientific">Racocetra persica</name>
    <dbReference type="NCBI Taxonomy" id="160502"/>
    <lineage>
        <taxon>Eukaryota</taxon>
        <taxon>Fungi</taxon>
        <taxon>Fungi incertae sedis</taxon>
        <taxon>Mucoromycota</taxon>
        <taxon>Glomeromycotina</taxon>
        <taxon>Glomeromycetes</taxon>
        <taxon>Diversisporales</taxon>
        <taxon>Gigasporaceae</taxon>
        <taxon>Racocetra</taxon>
    </lineage>
</organism>
<proteinExistence type="predicted"/>
<name>A0ACA9SEJ4_9GLOM</name>
<comment type="caution">
    <text evidence="1">The sequence shown here is derived from an EMBL/GenBank/DDBJ whole genome shotgun (WGS) entry which is preliminary data.</text>
</comment>
<reference evidence="1" key="1">
    <citation type="submission" date="2021-06" db="EMBL/GenBank/DDBJ databases">
        <authorList>
            <person name="Kallberg Y."/>
            <person name="Tangrot J."/>
            <person name="Rosling A."/>
        </authorList>
    </citation>
    <scope>NUCLEOTIDE SEQUENCE</scope>
    <source>
        <strain evidence="1">MA461A</strain>
    </source>
</reference>
<evidence type="ECO:0000313" key="1">
    <source>
        <dbReference type="EMBL" id="CAG8836039.1"/>
    </source>
</evidence>
<dbReference type="Proteomes" id="UP000789920">
    <property type="component" value="Unassembled WGS sequence"/>
</dbReference>
<protein>
    <submittedName>
        <fullName evidence="1">11384_t:CDS:1</fullName>
    </submittedName>
</protein>
<dbReference type="EMBL" id="CAJVQC010113523">
    <property type="protein sequence ID" value="CAG8836039.1"/>
    <property type="molecule type" value="Genomic_DNA"/>
</dbReference>